<dbReference type="OrthoDB" id="9802846at2"/>
<dbReference type="Proteomes" id="UP000190367">
    <property type="component" value="Unassembled WGS sequence"/>
</dbReference>
<reference evidence="3" key="1">
    <citation type="submission" date="2017-02" db="EMBL/GenBank/DDBJ databases">
        <authorList>
            <person name="Varghese N."/>
            <person name="Submissions S."/>
        </authorList>
    </citation>
    <scope>NUCLEOTIDE SEQUENCE [LARGE SCALE GENOMIC DNA]</scope>
    <source>
        <strain evidence="3">DSM 22224</strain>
    </source>
</reference>
<dbReference type="Pfam" id="PF04965">
    <property type="entry name" value="GPW_gp25"/>
    <property type="match status" value="1"/>
</dbReference>
<keyword evidence="3" id="KW-1185">Reference proteome</keyword>
<dbReference type="EMBL" id="FUWZ01000004">
    <property type="protein sequence ID" value="SKA36550.1"/>
    <property type="molecule type" value="Genomic_DNA"/>
</dbReference>
<accession>A0A1T4T7Q2</accession>
<dbReference type="InterPro" id="IPR007048">
    <property type="entry name" value="IraD/Gp25-like"/>
</dbReference>
<dbReference type="AlphaFoldDB" id="A0A1T4T7Q2"/>
<proteinExistence type="predicted"/>
<protein>
    <recommendedName>
        <fullName evidence="1">IraD/Gp25-like domain-containing protein</fullName>
    </recommendedName>
</protein>
<evidence type="ECO:0000259" key="1">
    <source>
        <dbReference type="Pfam" id="PF04965"/>
    </source>
</evidence>
<evidence type="ECO:0000313" key="2">
    <source>
        <dbReference type="EMBL" id="SKA36550.1"/>
    </source>
</evidence>
<dbReference type="RefSeq" id="WP_078671499.1">
    <property type="nucleotide sequence ID" value="NZ_FUWZ01000004.1"/>
</dbReference>
<dbReference type="STRING" id="634771.SAMN04488128_104134"/>
<feature type="domain" description="IraD/Gp25-like" evidence="1">
    <location>
        <begin position="29"/>
        <end position="117"/>
    </location>
</feature>
<dbReference type="SUPFAM" id="SSF160719">
    <property type="entry name" value="gpW/gp25-like"/>
    <property type="match status" value="1"/>
</dbReference>
<organism evidence="2 3">
    <name type="scientific">Chitinophaga eiseniae</name>
    <dbReference type="NCBI Taxonomy" id="634771"/>
    <lineage>
        <taxon>Bacteria</taxon>
        <taxon>Pseudomonadati</taxon>
        <taxon>Bacteroidota</taxon>
        <taxon>Chitinophagia</taxon>
        <taxon>Chitinophagales</taxon>
        <taxon>Chitinophagaceae</taxon>
        <taxon>Chitinophaga</taxon>
    </lineage>
</organism>
<name>A0A1T4T7Q2_9BACT</name>
<dbReference type="Gene3D" id="3.10.450.40">
    <property type="match status" value="1"/>
</dbReference>
<gene>
    <name evidence="2" type="ORF">SAMN04488128_104134</name>
</gene>
<evidence type="ECO:0000313" key="3">
    <source>
        <dbReference type="Proteomes" id="UP000190367"/>
    </source>
</evidence>
<sequence>MDNNSFLGRGWSFPPAFNKYGTVAMLEDVEDIYSSLHILLTTATGERIMQPRYGCDMQEFVFEPMDTGQKTLMLEKVETAILFYEPRIKLENLEIDGSNEWQGVVYIKIDFIVKTSNSRFNYVFPFYIKEGTEIPNFLYTTPNITDTL</sequence>